<dbReference type="STRING" id="760192.Halhy_2619"/>
<proteinExistence type="predicted"/>
<dbReference type="Gene3D" id="2.60.120.380">
    <property type="match status" value="1"/>
</dbReference>
<gene>
    <name evidence="2" type="ordered locus">Halhy_2619</name>
</gene>
<keyword evidence="3" id="KW-1185">Reference proteome</keyword>
<dbReference type="EMBL" id="CP002691">
    <property type="protein sequence ID" value="AEE50488.1"/>
    <property type="molecule type" value="Genomic_DNA"/>
</dbReference>
<evidence type="ECO:0000259" key="1">
    <source>
        <dbReference type="Pfam" id="PF18962"/>
    </source>
</evidence>
<dbReference type="Pfam" id="PF18962">
    <property type="entry name" value="Por_Secre_tail"/>
    <property type="match status" value="1"/>
</dbReference>
<name>F4KZQ2_HALH1</name>
<reference key="2">
    <citation type="submission" date="2011-04" db="EMBL/GenBank/DDBJ databases">
        <title>Complete sequence of chromosome of Haliscomenobacter hydrossis DSM 1100.</title>
        <authorList>
            <consortium name="US DOE Joint Genome Institute (JGI-PGF)"/>
            <person name="Lucas S."/>
            <person name="Han J."/>
            <person name="Lapidus A."/>
            <person name="Bruce D."/>
            <person name="Goodwin L."/>
            <person name="Pitluck S."/>
            <person name="Peters L."/>
            <person name="Kyrpides N."/>
            <person name="Mavromatis K."/>
            <person name="Ivanova N."/>
            <person name="Ovchinnikova G."/>
            <person name="Pagani I."/>
            <person name="Daligault H."/>
            <person name="Detter J.C."/>
            <person name="Han C."/>
            <person name="Land M."/>
            <person name="Hauser L."/>
            <person name="Markowitz V."/>
            <person name="Cheng J.-F."/>
            <person name="Hugenholtz P."/>
            <person name="Woyke T."/>
            <person name="Wu D."/>
            <person name="Verbarg S."/>
            <person name="Frueling A."/>
            <person name="Brambilla E."/>
            <person name="Klenk H.-P."/>
            <person name="Eisen J.A."/>
        </authorList>
    </citation>
    <scope>NUCLEOTIDE SEQUENCE</scope>
    <source>
        <strain>DSM 1100</strain>
    </source>
</reference>
<dbReference type="Proteomes" id="UP000008461">
    <property type="component" value="Chromosome"/>
</dbReference>
<dbReference type="HOGENOM" id="CLU_929893_0_0_10"/>
<protein>
    <recommendedName>
        <fullName evidence="1">Secretion system C-terminal sorting domain-containing protein</fullName>
    </recommendedName>
</protein>
<accession>F4KZQ2</accession>
<dbReference type="KEGG" id="hhy:Halhy_2619"/>
<evidence type="ECO:0000313" key="2">
    <source>
        <dbReference type="EMBL" id="AEE50488.1"/>
    </source>
</evidence>
<evidence type="ECO:0000313" key="3">
    <source>
        <dbReference type="Proteomes" id="UP000008461"/>
    </source>
</evidence>
<feature type="domain" description="Secretion system C-terminal sorting" evidence="1">
    <location>
        <begin position="226"/>
        <end position="290"/>
    </location>
</feature>
<dbReference type="eggNOG" id="COG4447">
    <property type="taxonomic scope" value="Bacteria"/>
</dbReference>
<dbReference type="InterPro" id="IPR026444">
    <property type="entry name" value="Secre_tail"/>
</dbReference>
<organism evidence="2 3">
    <name type="scientific">Haliscomenobacter hydrossis (strain ATCC 27775 / DSM 1100 / LMG 10767 / O)</name>
    <dbReference type="NCBI Taxonomy" id="760192"/>
    <lineage>
        <taxon>Bacteria</taxon>
        <taxon>Pseudomonadati</taxon>
        <taxon>Bacteroidota</taxon>
        <taxon>Saprospiria</taxon>
        <taxon>Saprospirales</taxon>
        <taxon>Haliscomenobacteraceae</taxon>
        <taxon>Haliscomenobacter</taxon>
    </lineage>
</organism>
<sequence length="299" mass="32558">MLIVSLSSMKKFSFILLLLVSVIAHGQILTISNNPPKYQTGNPSTIVVRYTVTLGTGNWDITPTCTGCFGVANPLVATNINGNGGFADITFTTPNPAGPNLVFGGSARKGMETINALTQTTLDIELLTFEAQQEDGGVILIWKVATETDNDFMAIERSNDGQTFVEVGQVKGRGTTLIPYTYNYVDYSASEGVNYYRLRQVDFDKSVQYSKIIAVNAPGSNDIFAFPNPTKDKLYIQYDRSKGEGNVYLYDALGRRVNASISGTAGTYELNLPGDSPKGTYWLKVERAGKVQTVPVVKE</sequence>
<reference evidence="2 3" key="1">
    <citation type="journal article" date="2011" name="Stand. Genomic Sci.">
        <title>Complete genome sequence of Haliscomenobacter hydrossis type strain (O).</title>
        <authorList>
            <consortium name="US DOE Joint Genome Institute (JGI-PGF)"/>
            <person name="Daligault H."/>
            <person name="Lapidus A."/>
            <person name="Zeytun A."/>
            <person name="Nolan M."/>
            <person name="Lucas S."/>
            <person name="Del Rio T.G."/>
            <person name="Tice H."/>
            <person name="Cheng J.F."/>
            <person name="Tapia R."/>
            <person name="Han C."/>
            <person name="Goodwin L."/>
            <person name="Pitluck S."/>
            <person name="Liolios K."/>
            <person name="Pagani I."/>
            <person name="Ivanova N."/>
            <person name="Huntemann M."/>
            <person name="Mavromatis K."/>
            <person name="Mikhailova N."/>
            <person name="Pati A."/>
            <person name="Chen A."/>
            <person name="Palaniappan K."/>
            <person name="Land M."/>
            <person name="Hauser L."/>
            <person name="Brambilla E.M."/>
            <person name="Rohde M."/>
            <person name="Verbarg S."/>
            <person name="Goker M."/>
            <person name="Bristow J."/>
            <person name="Eisen J.A."/>
            <person name="Markowitz V."/>
            <person name="Hugenholtz P."/>
            <person name="Kyrpides N.C."/>
            <person name="Klenk H.P."/>
            <person name="Woyke T."/>
        </authorList>
    </citation>
    <scope>NUCLEOTIDE SEQUENCE [LARGE SCALE GENOMIC DNA]</scope>
    <source>
        <strain evidence="3">ATCC 27775 / DSM 1100 / LMG 10767 / O</strain>
    </source>
</reference>
<dbReference type="NCBIfam" id="TIGR04183">
    <property type="entry name" value="Por_Secre_tail"/>
    <property type="match status" value="1"/>
</dbReference>
<dbReference type="AlphaFoldDB" id="F4KZQ2"/>